<dbReference type="Proteomes" id="UP000784294">
    <property type="component" value="Unassembled WGS sequence"/>
</dbReference>
<comment type="caution">
    <text evidence="1">The sequence shown here is derived from an EMBL/GenBank/DDBJ whole genome shotgun (WGS) entry which is preliminary data.</text>
</comment>
<gene>
    <name evidence="1" type="ORF">PXEA_LOCUS36789</name>
</gene>
<reference evidence="1" key="1">
    <citation type="submission" date="2018-11" db="EMBL/GenBank/DDBJ databases">
        <authorList>
            <consortium name="Pathogen Informatics"/>
        </authorList>
    </citation>
    <scope>NUCLEOTIDE SEQUENCE</scope>
</reference>
<dbReference type="PANTHER" id="PTHR23053">
    <property type="entry name" value="DLEC1 DELETED IN LUNG AND ESOPHAGEAL CANCER 1"/>
    <property type="match status" value="1"/>
</dbReference>
<evidence type="ECO:0000313" key="1">
    <source>
        <dbReference type="EMBL" id="VEL43349.1"/>
    </source>
</evidence>
<dbReference type="GO" id="GO:0005930">
    <property type="term" value="C:axoneme"/>
    <property type="evidence" value="ECO:0007669"/>
    <property type="project" value="TreeGrafter"/>
</dbReference>
<dbReference type="GO" id="GO:1904158">
    <property type="term" value="P:axonemal central apparatus assembly"/>
    <property type="evidence" value="ECO:0007669"/>
    <property type="project" value="TreeGrafter"/>
</dbReference>
<dbReference type="EMBL" id="CAAALY010280640">
    <property type="protein sequence ID" value="VEL43349.1"/>
    <property type="molecule type" value="Genomic_DNA"/>
</dbReference>
<dbReference type="PANTHER" id="PTHR23053:SF0">
    <property type="entry name" value="HYDROCEPHALUS-INDUCING PROTEIN HOMOLOG"/>
    <property type="match status" value="1"/>
</dbReference>
<name>A0A3S5ARB0_9PLAT</name>
<feature type="non-terminal residue" evidence="1">
    <location>
        <position position="1"/>
    </location>
</feature>
<dbReference type="OrthoDB" id="442692at2759"/>
<keyword evidence="2" id="KW-1185">Reference proteome</keyword>
<evidence type="ECO:0008006" key="3">
    <source>
        <dbReference type="Google" id="ProtNLM"/>
    </source>
</evidence>
<protein>
    <recommendedName>
        <fullName evidence="3">MSP domain-containing protein</fullName>
    </recommendedName>
</protein>
<dbReference type="GO" id="GO:0003341">
    <property type="term" value="P:cilium movement"/>
    <property type="evidence" value="ECO:0007669"/>
    <property type="project" value="TreeGrafter"/>
</dbReference>
<sequence length="117" mass="12989">MLYCGDGCIDFGLTKVGEEAKESLTLKNKGPYEIVFKFTIAPSKDIHFGCLLVQSKKTRQFVIENRGEHEFKYIIQKMSKARENILAREREVIPAGQIAASQMGTGKDMTATTLATG</sequence>
<dbReference type="InterPro" id="IPR033305">
    <property type="entry name" value="Hydin-like"/>
</dbReference>
<accession>A0A3S5ARB0</accession>
<evidence type="ECO:0000313" key="2">
    <source>
        <dbReference type="Proteomes" id="UP000784294"/>
    </source>
</evidence>
<proteinExistence type="predicted"/>
<dbReference type="AlphaFoldDB" id="A0A3S5ARB0"/>
<organism evidence="1 2">
    <name type="scientific">Protopolystoma xenopodis</name>
    <dbReference type="NCBI Taxonomy" id="117903"/>
    <lineage>
        <taxon>Eukaryota</taxon>
        <taxon>Metazoa</taxon>
        <taxon>Spiralia</taxon>
        <taxon>Lophotrochozoa</taxon>
        <taxon>Platyhelminthes</taxon>
        <taxon>Monogenea</taxon>
        <taxon>Polyopisthocotylea</taxon>
        <taxon>Polystomatidea</taxon>
        <taxon>Polystomatidae</taxon>
        <taxon>Protopolystoma</taxon>
    </lineage>
</organism>